<feature type="transmembrane region" description="Helical" evidence="1">
    <location>
        <begin position="175"/>
        <end position="197"/>
    </location>
</feature>
<proteinExistence type="predicted"/>
<feature type="transmembrane region" description="Helical" evidence="1">
    <location>
        <begin position="266"/>
        <end position="282"/>
    </location>
</feature>
<dbReference type="EMBL" id="MT898064">
    <property type="protein sequence ID" value="QOS16939.1"/>
    <property type="molecule type" value="Genomic_DNA"/>
</dbReference>
<sequence>MFYIIAVIGLMFYAESFSRIAVTPILLGINVYLIFNFTSLDLDVYLSQLVSDVYYIKEPGYGLVQFFVTNIFSDKKNALNAIQFLFLSLLLILLVRIKFRYAWVYFLVPVFFLGEFNSLRQGFAAILILHGLHCTKERDKYLLFLVAGTFHISGITALIFYKFITINTISFNRKIVLLLVSLFLISLFYSEVLALVGKAAYERVEDFNQIDTGRSGTIVKSIYLAIVGFTLMFGVRNNEVKSLGMIYIGLSILILTLNSTEALFRLSYYLQCFILYYFFVLKESKIIKVALTLLIVNTSGLNLLLMGQIS</sequence>
<accession>A0A7M1VQT5</accession>
<protein>
    <recommendedName>
        <fullName evidence="3">EpsG family protein</fullName>
    </recommendedName>
</protein>
<feature type="transmembrane region" description="Helical" evidence="1">
    <location>
        <begin position="102"/>
        <end position="129"/>
    </location>
</feature>
<keyword evidence="1" id="KW-0812">Transmembrane</keyword>
<dbReference type="InterPro" id="IPR049458">
    <property type="entry name" value="EpsG-like"/>
</dbReference>
<feature type="transmembrane region" description="Helical" evidence="1">
    <location>
        <begin position="289"/>
        <end position="309"/>
    </location>
</feature>
<keyword evidence="1" id="KW-0472">Membrane</keyword>
<evidence type="ECO:0008006" key="3">
    <source>
        <dbReference type="Google" id="ProtNLM"/>
    </source>
</evidence>
<evidence type="ECO:0000256" key="1">
    <source>
        <dbReference type="SAM" id="Phobius"/>
    </source>
</evidence>
<evidence type="ECO:0000313" key="2">
    <source>
        <dbReference type="EMBL" id="QOS16939.1"/>
    </source>
</evidence>
<organism evidence="2">
    <name type="scientific">Vibrio parahaemolyticus</name>
    <dbReference type="NCBI Taxonomy" id="670"/>
    <lineage>
        <taxon>Bacteria</taxon>
        <taxon>Pseudomonadati</taxon>
        <taxon>Pseudomonadota</taxon>
        <taxon>Gammaproteobacteria</taxon>
        <taxon>Vibrionales</taxon>
        <taxon>Vibrionaceae</taxon>
        <taxon>Vibrio</taxon>
    </lineage>
</organism>
<dbReference type="AlphaFoldDB" id="A0A7M1VQT5"/>
<feature type="transmembrane region" description="Helical" evidence="1">
    <location>
        <begin position="141"/>
        <end position="163"/>
    </location>
</feature>
<feature type="transmembrane region" description="Helical" evidence="1">
    <location>
        <begin position="78"/>
        <end position="95"/>
    </location>
</feature>
<keyword evidence="1" id="KW-1133">Transmembrane helix</keyword>
<reference evidence="2" key="1">
    <citation type="submission" date="2020-08" db="EMBL/GenBank/DDBJ databases">
        <title>Genetic structure, function and evolution of capsule biosynthesis loci in Vibrio parahaemolyticus.</title>
        <authorList>
            <person name="Li L."/>
            <person name="Bian S."/>
        </authorList>
    </citation>
    <scope>NUCLEOTIDE SEQUENCE</scope>
    <source>
        <strain evidence="2">VP314</strain>
    </source>
</reference>
<feature type="transmembrane region" description="Helical" evidence="1">
    <location>
        <begin position="12"/>
        <end position="35"/>
    </location>
</feature>
<gene>
    <name evidence="2" type="ORF">VP314_00024</name>
</gene>
<feature type="transmembrane region" description="Helical" evidence="1">
    <location>
        <begin position="217"/>
        <end position="235"/>
    </location>
</feature>
<name>A0A7M1VQT5_VIBPH</name>
<feature type="transmembrane region" description="Helical" evidence="1">
    <location>
        <begin position="242"/>
        <end position="260"/>
    </location>
</feature>
<dbReference type="Pfam" id="PF14897">
    <property type="entry name" value="EpsG"/>
    <property type="match status" value="1"/>
</dbReference>